<dbReference type="Pfam" id="PF12616">
    <property type="entry name" value="DUF3775"/>
    <property type="match status" value="1"/>
</dbReference>
<organism evidence="1 2">
    <name type="scientific">Pseudovibrio exalbescens</name>
    <dbReference type="NCBI Taxonomy" id="197461"/>
    <lineage>
        <taxon>Bacteria</taxon>
        <taxon>Pseudomonadati</taxon>
        <taxon>Pseudomonadota</taxon>
        <taxon>Alphaproteobacteria</taxon>
        <taxon>Hyphomicrobiales</taxon>
        <taxon>Stappiaceae</taxon>
        <taxon>Pseudovibrio</taxon>
    </lineage>
</organism>
<evidence type="ECO:0008006" key="3">
    <source>
        <dbReference type="Google" id="ProtNLM"/>
    </source>
</evidence>
<reference evidence="1 2" key="1">
    <citation type="submission" date="2016-03" db="EMBL/GenBank/DDBJ databases">
        <title>Genome sequence of Nesiotobacter sp. nov., a moderately halophilic alphaproteobacterium isolated from the Yellow Sea, China.</title>
        <authorList>
            <person name="Zhang G."/>
            <person name="Zhang R."/>
        </authorList>
    </citation>
    <scope>NUCLEOTIDE SEQUENCE [LARGE SCALE GENOMIC DNA]</scope>
    <source>
        <strain evidence="1 2">WB1-6</strain>
    </source>
</reference>
<keyword evidence="2" id="KW-1185">Reference proteome</keyword>
<proteinExistence type="predicted"/>
<evidence type="ECO:0000313" key="1">
    <source>
        <dbReference type="EMBL" id="OKL45476.1"/>
    </source>
</evidence>
<dbReference type="OrthoDB" id="5641374at2"/>
<accession>A0A1U7JL51</accession>
<dbReference type="STRING" id="197461.A3843_03935"/>
<dbReference type="RefSeq" id="WP_028480028.1">
    <property type="nucleotide sequence ID" value="NZ_LVVZ01000005.1"/>
</dbReference>
<protein>
    <recommendedName>
        <fullName evidence="3">DUF3775 domain-containing protein</fullName>
    </recommendedName>
</protein>
<dbReference type="Proteomes" id="UP000185783">
    <property type="component" value="Unassembled WGS sequence"/>
</dbReference>
<dbReference type="AlphaFoldDB" id="A0A1U7JL51"/>
<evidence type="ECO:0000313" key="2">
    <source>
        <dbReference type="Proteomes" id="UP000185783"/>
    </source>
</evidence>
<dbReference type="InterPro" id="IPR022254">
    <property type="entry name" value="DUF3775"/>
</dbReference>
<gene>
    <name evidence="1" type="ORF">A3843_03935</name>
</gene>
<comment type="caution">
    <text evidence="1">The sequence shown here is derived from an EMBL/GenBank/DDBJ whole genome shotgun (WGS) entry which is preliminary data.</text>
</comment>
<name>A0A1U7JL51_9HYPH</name>
<sequence>MPTELNLSAETIRMFIQKIRAASNTLSDAYEDGHEGEVAYDAENLVAVHSHEGLAEEENDDLLDEEIRELLSDLNVDEAAELVALTWIGRGDYDKGDWDQALNEAKERSTGPTVTYLLGIPHLADYLETGLDEMNL</sequence>
<dbReference type="EMBL" id="LVVZ01000005">
    <property type="protein sequence ID" value="OKL45476.1"/>
    <property type="molecule type" value="Genomic_DNA"/>
</dbReference>